<dbReference type="Gene3D" id="3.30.1680.10">
    <property type="entry name" value="ligand-binding face of the semaphorins, domain 2"/>
    <property type="match status" value="1"/>
</dbReference>
<dbReference type="Pfam" id="PF17205">
    <property type="entry name" value="PSI_integrin"/>
    <property type="match status" value="1"/>
</dbReference>
<keyword evidence="6" id="KW-0732">Signal</keyword>
<keyword evidence="4" id="KW-1015">Disulfide bond</keyword>
<dbReference type="PROSITE" id="PS51257">
    <property type="entry name" value="PROKAR_LIPOPROTEIN"/>
    <property type="match status" value="1"/>
</dbReference>
<dbReference type="InParanoid" id="G3NVG0"/>
<dbReference type="Gene3D" id="2.60.40.1510">
    <property type="entry name" value="ntegrin, alpha v. Chain A, domain 3"/>
    <property type="match status" value="1"/>
</dbReference>
<accession>G3NVG0</accession>
<protein>
    <recommendedName>
        <fullName evidence="7">Integrin beta N-terminal domain-containing protein</fullName>
    </recommendedName>
</protein>
<feature type="domain" description="Integrin beta N-terminal" evidence="7">
    <location>
        <begin position="26"/>
        <end position="68"/>
    </location>
</feature>
<dbReference type="GO" id="GO:0005925">
    <property type="term" value="C:focal adhesion"/>
    <property type="evidence" value="ECO:0007669"/>
    <property type="project" value="TreeGrafter"/>
</dbReference>
<reference evidence="8" key="1">
    <citation type="submission" date="2006-01" db="EMBL/GenBank/DDBJ databases">
        <authorList>
            <person name="Lindblad-Toh K."/>
            <person name="Mauceli E."/>
            <person name="Grabherr M."/>
            <person name="Chang J.L."/>
            <person name="Lander E.S."/>
        </authorList>
    </citation>
    <scope>NUCLEOTIDE SEQUENCE [LARGE SCALE GENOMIC DNA]</scope>
</reference>
<dbReference type="eggNOG" id="KOG1226">
    <property type="taxonomic scope" value="Eukaryota"/>
</dbReference>
<dbReference type="GO" id="GO:0009986">
    <property type="term" value="C:cell surface"/>
    <property type="evidence" value="ECO:0007669"/>
    <property type="project" value="TreeGrafter"/>
</dbReference>
<dbReference type="InterPro" id="IPR032695">
    <property type="entry name" value="Integrin_dom_sf"/>
</dbReference>
<dbReference type="AlphaFoldDB" id="G3NVG0"/>
<evidence type="ECO:0000256" key="5">
    <source>
        <dbReference type="ARBA" id="ARBA00023180"/>
    </source>
</evidence>
<evidence type="ECO:0000256" key="6">
    <source>
        <dbReference type="SAM" id="SignalP"/>
    </source>
</evidence>
<dbReference type="GO" id="GO:0016477">
    <property type="term" value="P:cell migration"/>
    <property type="evidence" value="ECO:0007669"/>
    <property type="project" value="TreeGrafter"/>
</dbReference>
<dbReference type="GO" id="GO:0033627">
    <property type="term" value="P:cell adhesion mediated by integrin"/>
    <property type="evidence" value="ECO:0007669"/>
    <property type="project" value="TreeGrafter"/>
</dbReference>
<dbReference type="Bgee" id="ENSGACG00000007040">
    <property type="expression patterns" value="Expressed in liver"/>
</dbReference>
<evidence type="ECO:0000256" key="2">
    <source>
        <dbReference type="ARBA" id="ARBA00023037"/>
    </source>
</evidence>
<keyword evidence="5" id="KW-0325">Glycoprotein</keyword>
<evidence type="ECO:0000256" key="4">
    <source>
        <dbReference type="ARBA" id="ARBA00023157"/>
    </source>
</evidence>
<evidence type="ECO:0000259" key="7">
    <source>
        <dbReference type="Pfam" id="PF17205"/>
    </source>
</evidence>
<reference evidence="8" key="2">
    <citation type="submission" date="2024-04" db="UniProtKB">
        <authorList>
            <consortium name="Ensembl"/>
        </authorList>
    </citation>
    <scope>IDENTIFICATION</scope>
</reference>
<dbReference type="PRINTS" id="PR01186">
    <property type="entry name" value="INTEGRINB"/>
</dbReference>
<feature type="signal peptide" evidence="6">
    <location>
        <begin position="1"/>
        <end position="22"/>
    </location>
</feature>
<evidence type="ECO:0000256" key="3">
    <source>
        <dbReference type="ARBA" id="ARBA00023136"/>
    </source>
</evidence>
<dbReference type="InterPro" id="IPR015812">
    <property type="entry name" value="Integrin_bsu"/>
</dbReference>
<evidence type="ECO:0000256" key="1">
    <source>
        <dbReference type="ARBA" id="ARBA00004479"/>
    </source>
</evidence>
<dbReference type="GO" id="GO:0098609">
    <property type="term" value="P:cell-cell adhesion"/>
    <property type="evidence" value="ECO:0007669"/>
    <property type="project" value="TreeGrafter"/>
</dbReference>
<dbReference type="GO" id="GO:0005178">
    <property type="term" value="F:integrin binding"/>
    <property type="evidence" value="ECO:0007669"/>
    <property type="project" value="TreeGrafter"/>
</dbReference>
<dbReference type="GO" id="GO:0007229">
    <property type="term" value="P:integrin-mediated signaling pathway"/>
    <property type="evidence" value="ECO:0007669"/>
    <property type="project" value="UniProtKB-KW"/>
</dbReference>
<sequence>MSALKLLAYLGLLLVLSCLSGAEEQKCSTSAHNCDECIQSGPACAWCSAPNANIRCDTLKGLQRAGCHKSYVFNPRGRVQVVKNDSGTEPADAEALSLRPRDVSLRLRPGVSESFPLTITVPTAQPITELIMDTSALPAGVNVSFSTIVNENPLLVVQVTVTAAQCPSE</sequence>
<dbReference type="GO" id="GO:0007160">
    <property type="term" value="P:cell-matrix adhesion"/>
    <property type="evidence" value="ECO:0007669"/>
    <property type="project" value="TreeGrafter"/>
</dbReference>
<evidence type="ECO:0000313" key="8">
    <source>
        <dbReference type="Ensembl" id="ENSGACP00000009329.1"/>
    </source>
</evidence>
<keyword evidence="2" id="KW-0401">Integrin</keyword>
<dbReference type="GO" id="GO:0008305">
    <property type="term" value="C:integrin complex"/>
    <property type="evidence" value="ECO:0007669"/>
    <property type="project" value="TreeGrafter"/>
</dbReference>
<comment type="subcellular location">
    <subcellularLocation>
        <location evidence="1">Membrane</location>
        <topology evidence="1">Single-pass type I membrane protein</topology>
    </subcellularLocation>
</comment>
<dbReference type="PANTHER" id="PTHR10082:SF3">
    <property type="entry name" value="INTEGRIN BETA-LIKE PROTEIN 1"/>
    <property type="match status" value="1"/>
</dbReference>
<feature type="chain" id="PRO_5003448855" description="Integrin beta N-terminal domain-containing protein" evidence="6">
    <location>
        <begin position="23"/>
        <end position="169"/>
    </location>
</feature>
<dbReference type="STRING" id="69293.ENSGACP00000009329"/>
<dbReference type="SUPFAM" id="SSF103575">
    <property type="entry name" value="Plexin repeat"/>
    <property type="match status" value="1"/>
</dbReference>
<dbReference type="SUPFAM" id="SSF69179">
    <property type="entry name" value="Integrin domains"/>
    <property type="match status" value="1"/>
</dbReference>
<organism evidence="8">
    <name type="scientific">Gasterosteus aculeatus</name>
    <name type="common">Three-spined stickleback</name>
    <dbReference type="NCBI Taxonomy" id="69293"/>
    <lineage>
        <taxon>Eukaryota</taxon>
        <taxon>Metazoa</taxon>
        <taxon>Chordata</taxon>
        <taxon>Craniata</taxon>
        <taxon>Vertebrata</taxon>
        <taxon>Euteleostomi</taxon>
        <taxon>Actinopterygii</taxon>
        <taxon>Neopterygii</taxon>
        <taxon>Teleostei</taxon>
        <taxon>Neoteleostei</taxon>
        <taxon>Acanthomorphata</taxon>
        <taxon>Eupercaria</taxon>
        <taxon>Perciformes</taxon>
        <taxon>Cottioidei</taxon>
        <taxon>Gasterosteales</taxon>
        <taxon>Gasterosteidae</taxon>
        <taxon>Gasterosteus</taxon>
    </lineage>
</organism>
<keyword evidence="3" id="KW-0472">Membrane</keyword>
<proteinExistence type="predicted"/>
<dbReference type="PANTHER" id="PTHR10082">
    <property type="entry name" value="INTEGRIN BETA SUBUNIT"/>
    <property type="match status" value="1"/>
</dbReference>
<name>G3NVG0_GASAC</name>
<dbReference type="InterPro" id="IPR033760">
    <property type="entry name" value="Integrin_beta_N"/>
</dbReference>
<dbReference type="Ensembl" id="ENSGACT00000009349.1">
    <property type="protein sequence ID" value="ENSGACP00000009329.1"/>
    <property type="gene ID" value="ENSGACG00000007040.1"/>
</dbReference>